<accession>A0AAW1CZX2</accession>
<dbReference type="SUPFAM" id="SSF54373">
    <property type="entry name" value="FAD-linked reductases, C-terminal domain"/>
    <property type="match status" value="1"/>
</dbReference>
<feature type="binding site" evidence="2">
    <location>
        <position position="113"/>
    </location>
    <ligand>
        <name>FAD</name>
        <dbReference type="ChEBI" id="CHEBI:57692"/>
    </ligand>
</feature>
<feature type="compositionally biased region" description="Polar residues" evidence="3">
    <location>
        <begin position="601"/>
        <end position="615"/>
    </location>
</feature>
<dbReference type="EMBL" id="JAPXFL010000007">
    <property type="protein sequence ID" value="KAK9504011.1"/>
    <property type="molecule type" value="Genomic_DNA"/>
</dbReference>
<dbReference type="AlphaFoldDB" id="A0AAW1CZX2"/>
<evidence type="ECO:0000256" key="3">
    <source>
        <dbReference type="SAM" id="MobiDB-lite"/>
    </source>
</evidence>
<feature type="binding site" evidence="2">
    <location>
        <position position="373"/>
    </location>
    <ligand>
        <name>substrate</name>
    </ligand>
</feature>
<keyword evidence="7" id="KW-1185">Reference proteome</keyword>
<feature type="compositionally biased region" description="Pro residues" evidence="3">
    <location>
        <begin position="617"/>
        <end position="627"/>
    </location>
</feature>
<dbReference type="Pfam" id="PF05199">
    <property type="entry name" value="GMC_oxred_C"/>
    <property type="match status" value="1"/>
</dbReference>
<dbReference type="Gene3D" id="3.30.560.10">
    <property type="entry name" value="Glucose Oxidase, domain 3"/>
    <property type="match status" value="1"/>
</dbReference>
<reference evidence="6 7" key="1">
    <citation type="submission" date="2022-12" db="EMBL/GenBank/DDBJ databases">
        <title>Chromosome-level genome assembly of true bugs.</title>
        <authorList>
            <person name="Ma L."/>
            <person name="Li H."/>
        </authorList>
    </citation>
    <scope>NUCLEOTIDE SEQUENCE [LARGE SCALE GENOMIC DNA]</scope>
    <source>
        <strain evidence="6">Lab_2022b</strain>
    </source>
</reference>
<organism evidence="6 7">
    <name type="scientific">Rhynocoris fuscipes</name>
    <dbReference type="NCBI Taxonomy" id="488301"/>
    <lineage>
        <taxon>Eukaryota</taxon>
        <taxon>Metazoa</taxon>
        <taxon>Ecdysozoa</taxon>
        <taxon>Arthropoda</taxon>
        <taxon>Hexapoda</taxon>
        <taxon>Insecta</taxon>
        <taxon>Pterygota</taxon>
        <taxon>Neoptera</taxon>
        <taxon>Paraneoptera</taxon>
        <taxon>Hemiptera</taxon>
        <taxon>Heteroptera</taxon>
        <taxon>Panheteroptera</taxon>
        <taxon>Cimicomorpha</taxon>
        <taxon>Reduviidae</taxon>
        <taxon>Harpactorinae</taxon>
        <taxon>Harpactorini</taxon>
        <taxon>Rhynocoris</taxon>
    </lineage>
</organism>
<dbReference type="PANTHER" id="PTHR11552:SF227">
    <property type="entry name" value="GLUCOSE DEHYDROGENASE [FAD, QUINONE]-LIKE PROTEIN"/>
    <property type="match status" value="1"/>
</dbReference>
<evidence type="ECO:0008006" key="8">
    <source>
        <dbReference type="Google" id="ProtNLM"/>
    </source>
</evidence>
<comment type="similarity">
    <text evidence="1">Belongs to the GMC oxidoreductase family.</text>
</comment>
<dbReference type="GO" id="GO:0016614">
    <property type="term" value="F:oxidoreductase activity, acting on CH-OH group of donors"/>
    <property type="evidence" value="ECO:0007669"/>
    <property type="project" value="InterPro"/>
</dbReference>
<evidence type="ECO:0000259" key="4">
    <source>
        <dbReference type="Pfam" id="PF00732"/>
    </source>
</evidence>
<dbReference type="PANTHER" id="PTHR11552">
    <property type="entry name" value="GLUCOSE-METHANOL-CHOLINE GMC OXIDOREDUCTASE"/>
    <property type="match status" value="1"/>
</dbReference>
<comment type="caution">
    <text evidence="6">The sequence shown here is derived from an EMBL/GenBank/DDBJ whole genome shotgun (WGS) entry which is preliminary data.</text>
</comment>
<dbReference type="PIRSF" id="PIRSF000137">
    <property type="entry name" value="Alcohol_oxidase"/>
    <property type="match status" value="1"/>
</dbReference>
<feature type="region of interest" description="Disordered" evidence="3">
    <location>
        <begin position="597"/>
        <end position="627"/>
    </location>
</feature>
<evidence type="ECO:0000256" key="2">
    <source>
        <dbReference type="PIRSR" id="PIRSR000137-2"/>
    </source>
</evidence>
<dbReference type="GO" id="GO:0050660">
    <property type="term" value="F:flavin adenine dinucleotide binding"/>
    <property type="evidence" value="ECO:0007669"/>
    <property type="project" value="InterPro"/>
</dbReference>
<protein>
    <recommendedName>
        <fullName evidence="8">Glucose dehydrogenase [FAD, quinone]-like</fullName>
    </recommendedName>
</protein>
<evidence type="ECO:0000313" key="6">
    <source>
        <dbReference type="EMBL" id="KAK9504011.1"/>
    </source>
</evidence>
<evidence type="ECO:0000313" key="7">
    <source>
        <dbReference type="Proteomes" id="UP001461498"/>
    </source>
</evidence>
<gene>
    <name evidence="6" type="ORF">O3M35_010455</name>
</gene>
<feature type="domain" description="Glucose-methanol-choline oxidoreductase N-terminal" evidence="4">
    <location>
        <begin position="32"/>
        <end position="333"/>
    </location>
</feature>
<dbReference type="Pfam" id="PF00732">
    <property type="entry name" value="GMC_oxred_N"/>
    <property type="match status" value="1"/>
</dbReference>
<dbReference type="Proteomes" id="UP001461498">
    <property type="component" value="Unassembled WGS sequence"/>
</dbReference>
<feature type="domain" description="Glucose-methanol-choline oxidoreductase C-terminal" evidence="5">
    <location>
        <begin position="442"/>
        <end position="583"/>
    </location>
</feature>
<name>A0AAW1CZX2_9HEMI</name>
<keyword evidence="2" id="KW-0285">Flavoprotein</keyword>
<dbReference type="Gene3D" id="3.50.50.60">
    <property type="entry name" value="FAD/NAD(P)-binding domain"/>
    <property type="match status" value="1"/>
</dbReference>
<dbReference type="SUPFAM" id="SSF51905">
    <property type="entry name" value="FAD/NAD(P)-binding domain"/>
    <property type="match status" value="1"/>
</dbReference>
<proteinExistence type="inferred from homology"/>
<evidence type="ECO:0000259" key="5">
    <source>
        <dbReference type="Pfam" id="PF05199"/>
    </source>
</evidence>
<feature type="binding site" evidence="2">
    <location>
        <position position="255"/>
    </location>
    <ligand>
        <name>FAD</name>
        <dbReference type="ChEBI" id="CHEBI:57692"/>
    </ligand>
</feature>
<comment type="cofactor">
    <cofactor evidence="2">
        <name>FAD</name>
        <dbReference type="ChEBI" id="CHEBI:57692"/>
    </cofactor>
</comment>
<dbReference type="InterPro" id="IPR036188">
    <property type="entry name" value="FAD/NAD-bd_sf"/>
</dbReference>
<keyword evidence="2" id="KW-0274">FAD</keyword>
<dbReference type="InterPro" id="IPR012132">
    <property type="entry name" value="GMC_OxRdtase"/>
</dbReference>
<evidence type="ECO:0000256" key="1">
    <source>
        <dbReference type="ARBA" id="ARBA00010790"/>
    </source>
</evidence>
<dbReference type="InterPro" id="IPR000172">
    <property type="entry name" value="GMC_OxRdtase_N"/>
</dbReference>
<sequence length="627" mass="70227">MVSQCALMSPCLNTVDFAPVLMNACTDCETTFDFIVVGGGTAGNVIANRLSEVMRWTVLLIEAGADPPMTTDVPKFHLSHQLSHIDWKFTTEKEEGMYYGFINNQDRWAAGRVLGGSSTIGRMLINRGSPVDYDIWAKNGNYGWSFSDLILYFKKYEDFVQYNCINSTEIATYHGIGSYITIDKFKSKEPLISVIKKAGCELGYEVKYDPDFVDQIGFYSAFATIRDGERVSTNKAYLRNARFRDNLFIAKNSRVTKILIDGNKRAYGVEYKIRNEKQVKIAKARKEVIISAGVINTPKLLMLSGIGPEKHLKDLSIPVVKNLKVGCNLQDHVTFPGVVIALNKSKCQNVRVGTIDSAYQYLSRRTGAFATICESEAIAFIAVRDDDVPDIQLIPYFFRRKDFKSLYLWAQIKGFTPEIVDMYETILNDIDILIIQPIVLRPRSRGRVKLRCKNPDEHPSIFAGHLRNSYDVETLIAGIRFIVKMVETVAFQRVDAEVKRLNFIGCCNEDFLTDTYWTCALSYLATTFNEHVGTAKMGPIYDTESVVSPTLKVHGIKGLRVADASIMPTIPGGNLLAPVLMIGEKVSDMIKHDWLSEAGSRDSNPNPTVCKNVSNPKAPPNPKLKMS</sequence>
<dbReference type="InterPro" id="IPR007867">
    <property type="entry name" value="GMC_OxRtase_C"/>
</dbReference>